<dbReference type="Proteomes" id="UP000248349">
    <property type="component" value="Unassembled WGS sequence"/>
</dbReference>
<dbReference type="SUPFAM" id="SSF51735">
    <property type="entry name" value="NAD(P)-binding Rossmann-fold domains"/>
    <property type="match status" value="1"/>
</dbReference>
<dbReference type="OrthoDB" id="64915at2759"/>
<evidence type="ECO:0000259" key="2">
    <source>
        <dbReference type="Pfam" id="PF22685"/>
    </source>
</evidence>
<dbReference type="InterPro" id="IPR051317">
    <property type="entry name" value="Gfo/Idh/MocA_oxidoreduct"/>
</dbReference>
<feature type="domain" description="Gal80p-like C-terminal" evidence="2">
    <location>
        <begin position="143"/>
        <end position="300"/>
    </location>
</feature>
<dbReference type="GeneID" id="37081332"/>
<dbReference type="EMBL" id="KZ821219">
    <property type="protein sequence ID" value="PYH49454.1"/>
    <property type="molecule type" value="Genomic_DNA"/>
</dbReference>
<dbReference type="InterPro" id="IPR055080">
    <property type="entry name" value="Gal80p-like_C"/>
</dbReference>
<protein>
    <submittedName>
        <fullName evidence="3">Putative oxidoreductase</fullName>
    </submittedName>
</protein>
<dbReference type="PANTHER" id="PTHR43708:SF1">
    <property type="entry name" value="GALACTOSE_LACTOSE METABOLISM REGULATORY PROTEIN GAL80"/>
    <property type="match status" value="1"/>
</dbReference>
<dbReference type="InterPro" id="IPR000683">
    <property type="entry name" value="Gfo/Idh/MocA-like_OxRdtase_N"/>
</dbReference>
<reference evidence="3 4" key="1">
    <citation type="submission" date="2016-12" db="EMBL/GenBank/DDBJ databases">
        <title>The genomes of Aspergillus section Nigri reveals drivers in fungal speciation.</title>
        <authorList>
            <consortium name="DOE Joint Genome Institute"/>
            <person name="Vesth T.C."/>
            <person name="Nybo J."/>
            <person name="Theobald S."/>
            <person name="Brandl J."/>
            <person name="Frisvad J.C."/>
            <person name="Nielsen K.F."/>
            <person name="Lyhne E.K."/>
            <person name="Kogle M.E."/>
            <person name="Kuo A."/>
            <person name="Riley R."/>
            <person name="Clum A."/>
            <person name="Nolan M."/>
            <person name="Lipzen A."/>
            <person name="Salamov A."/>
            <person name="Henrissat B."/>
            <person name="Wiebenga A."/>
            <person name="De Vries R.P."/>
            <person name="Grigoriev I.V."/>
            <person name="Mortensen U.H."/>
            <person name="Andersen M.R."/>
            <person name="Baker S.E."/>
        </authorList>
    </citation>
    <scope>NUCLEOTIDE SEQUENCE [LARGE SCALE GENOMIC DNA]</scope>
    <source>
        <strain evidence="3 4">JOP 1030-1</strain>
    </source>
</reference>
<keyword evidence="4" id="KW-1185">Reference proteome</keyword>
<organism evidence="3 4">
    <name type="scientific">Aspergillus saccharolyticus JOP 1030-1</name>
    <dbReference type="NCBI Taxonomy" id="1450539"/>
    <lineage>
        <taxon>Eukaryota</taxon>
        <taxon>Fungi</taxon>
        <taxon>Dikarya</taxon>
        <taxon>Ascomycota</taxon>
        <taxon>Pezizomycotina</taxon>
        <taxon>Eurotiomycetes</taxon>
        <taxon>Eurotiomycetidae</taxon>
        <taxon>Eurotiales</taxon>
        <taxon>Aspergillaceae</taxon>
        <taxon>Aspergillus</taxon>
        <taxon>Aspergillus subgen. Circumdati</taxon>
    </lineage>
</organism>
<dbReference type="GO" id="GO:0000166">
    <property type="term" value="F:nucleotide binding"/>
    <property type="evidence" value="ECO:0007669"/>
    <property type="project" value="InterPro"/>
</dbReference>
<dbReference type="AlphaFoldDB" id="A0A318ZS74"/>
<dbReference type="Gene3D" id="3.30.360.10">
    <property type="entry name" value="Dihydrodipicolinate Reductase, domain 2"/>
    <property type="match status" value="1"/>
</dbReference>
<dbReference type="SUPFAM" id="SSF55347">
    <property type="entry name" value="Glyceraldehyde-3-phosphate dehydrogenase-like, C-terminal domain"/>
    <property type="match status" value="1"/>
</dbReference>
<proteinExistence type="predicted"/>
<gene>
    <name evidence="3" type="ORF">BP01DRAFT_78406</name>
</gene>
<dbReference type="PANTHER" id="PTHR43708">
    <property type="entry name" value="CONSERVED EXPRESSED OXIDOREDUCTASE (EUROFUNG)"/>
    <property type="match status" value="1"/>
</dbReference>
<evidence type="ECO:0000313" key="4">
    <source>
        <dbReference type="Proteomes" id="UP000248349"/>
    </source>
</evidence>
<accession>A0A318ZS74</accession>
<feature type="domain" description="Gfo/Idh/MocA-like oxidoreductase N-terminal" evidence="1">
    <location>
        <begin position="9"/>
        <end position="136"/>
    </location>
</feature>
<evidence type="ECO:0000259" key="1">
    <source>
        <dbReference type="Pfam" id="PF01408"/>
    </source>
</evidence>
<evidence type="ECO:0000313" key="3">
    <source>
        <dbReference type="EMBL" id="PYH49454.1"/>
    </source>
</evidence>
<dbReference type="STRING" id="1450539.A0A318ZS74"/>
<name>A0A318ZS74_9EURO</name>
<dbReference type="InterPro" id="IPR036291">
    <property type="entry name" value="NAD(P)-bd_dom_sf"/>
</dbReference>
<dbReference type="Pfam" id="PF22685">
    <property type="entry name" value="Gal80p_C-like"/>
    <property type="match status" value="1"/>
</dbReference>
<sequence length="391" mass="42032">MIFSSMPTRTAIIGLSATATTSWAANAHLPGLRRSAQFQIAALCNSSLSAAEAAIEEYQLDASSVTPYGSPIDLAADRTIDLVICSTRVDRHYETALPMIQAGKATYIEWPIAGNATHIEELLTAARRSGSPVAVGLQSRFAPPVRRIRDLLESASLGRLLNTEVRAFGGTLDREFLPPGLAYFAQRSVGGNPITIGFAHDTVIDFVQSVVGDVIPETDHIQFQLQRPDIRVRDPTTGSVVETIRSDVPDLVSLHGHLPASAHVAPQASLVAYFSRGQPYPGDPQLEWTLTCEQGAIRLTAPAGIVLGANTYAEPVTISLHRFDTGETTPVPWAWSPEQEELPVSARSVQSCLLSLAEGNSDGYVSLEQAAARARQIARWLDSFPAGRCAV</sequence>
<dbReference type="RefSeq" id="XP_025435436.1">
    <property type="nucleotide sequence ID" value="XM_025580103.1"/>
</dbReference>
<dbReference type="Gene3D" id="3.40.50.720">
    <property type="entry name" value="NAD(P)-binding Rossmann-like Domain"/>
    <property type="match status" value="1"/>
</dbReference>
<dbReference type="Pfam" id="PF01408">
    <property type="entry name" value="GFO_IDH_MocA"/>
    <property type="match status" value="1"/>
</dbReference>